<evidence type="ECO:0000256" key="5">
    <source>
        <dbReference type="ARBA" id="ARBA00022759"/>
    </source>
</evidence>
<dbReference type="InterPro" id="IPR000477">
    <property type="entry name" value="RT_dom"/>
</dbReference>
<proteinExistence type="predicted"/>
<dbReference type="InterPro" id="IPR043128">
    <property type="entry name" value="Rev_trsase/Diguanyl_cyclase"/>
</dbReference>
<accession>A0A1X7SFW8</accession>
<dbReference type="PANTHER" id="PTHR24559:SF454">
    <property type="entry name" value="RIBONUCLEASE H"/>
    <property type="match status" value="1"/>
</dbReference>
<keyword evidence="5" id="KW-0255">Endonuclease</keyword>
<organism evidence="9">
    <name type="scientific">Amphimedon queenslandica</name>
    <name type="common">Sponge</name>
    <dbReference type="NCBI Taxonomy" id="400682"/>
    <lineage>
        <taxon>Eukaryota</taxon>
        <taxon>Metazoa</taxon>
        <taxon>Porifera</taxon>
        <taxon>Demospongiae</taxon>
        <taxon>Heteroscleromorpha</taxon>
        <taxon>Haplosclerida</taxon>
        <taxon>Niphatidae</taxon>
        <taxon>Amphimedon</taxon>
    </lineage>
</organism>
<dbReference type="AlphaFoldDB" id="A0A1X7SFW8"/>
<dbReference type="Gene3D" id="3.30.70.270">
    <property type="match status" value="1"/>
</dbReference>
<evidence type="ECO:0000256" key="3">
    <source>
        <dbReference type="ARBA" id="ARBA00022695"/>
    </source>
</evidence>
<evidence type="ECO:0000256" key="7">
    <source>
        <dbReference type="ARBA" id="ARBA00022918"/>
    </source>
</evidence>
<evidence type="ECO:0000256" key="2">
    <source>
        <dbReference type="ARBA" id="ARBA00022679"/>
    </source>
</evidence>
<evidence type="ECO:0000256" key="1">
    <source>
        <dbReference type="ARBA" id="ARBA00022670"/>
    </source>
</evidence>
<evidence type="ECO:0000256" key="4">
    <source>
        <dbReference type="ARBA" id="ARBA00022722"/>
    </source>
</evidence>
<feature type="domain" description="Reverse transcriptase" evidence="8">
    <location>
        <begin position="8"/>
        <end position="215"/>
    </location>
</feature>
<keyword evidence="4" id="KW-0540">Nuclease</keyword>
<keyword evidence="1" id="KW-0645">Protease</keyword>
<dbReference type="EnsemblMetazoa" id="Aqu2.1.00976_001">
    <property type="protein sequence ID" value="Aqu2.1.00976_001"/>
    <property type="gene ID" value="Aqu2.1.00976"/>
</dbReference>
<dbReference type="SUPFAM" id="SSF56672">
    <property type="entry name" value="DNA/RNA polymerases"/>
    <property type="match status" value="1"/>
</dbReference>
<dbReference type="InterPro" id="IPR043502">
    <property type="entry name" value="DNA/RNA_pol_sf"/>
</dbReference>
<dbReference type="PROSITE" id="PS50878">
    <property type="entry name" value="RT_POL"/>
    <property type="match status" value="1"/>
</dbReference>
<keyword evidence="7" id="KW-0695">RNA-directed DNA polymerase</keyword>
<evidence type="ECO:0000313" key="9">
    <source>
        <dbReference type="EnsemblMetazoa" id="Aqu2.1.00976_001"/>
    </source>
</evidence>
<sequence length="221" mass="25398">MKELEEMERDGIIEKSSSEWASPLVIVKKKDGGIRLCVDYRQLNQVTKFDAYPMPRVEELLDTIGDAEFITTLDLAKGYWQVPVNEKDREKTAFTSPRGLYQFKTMPFGLSGAPATFQRMMDEILRGTETFAGVYLDDIVIHSSIWRDHLNQLTDVLKRLDDARLTRWSLILQPYNFTIQHRKGLANANAVSRLERKSTSCQRGREEICVLVVSLVLIKNK</sequence>
<reference evidence="9" key="1">
    <citation type="submission" date="2017-05" db="UniProtKB">
        <authorList>
            <consortium name="EnsemblMetazoa"/>
        </authorList>
    </citation>
    <scope>IDENTIFICATION</scope>
</reference>
<dbReference type="GO" id="GO:0004519">
    <property type="term" value="F:endonuclease activity"/>
    <property type="evidence" value="ECO:0007669"/>
    <property type="project" value="UniProtKB-KW"/>
</dbReference>
<keyword evidence="2" id="KW-0808">Transferase</keyword>
<dbReference type="Pfam" id="PF00078">
    <property type="entry name" value="RVT_1"/>
    <property type="match status" value="1"/>
</dbReference>
<dbReference type="GO" id="GO:0008233">
    <property type="term" value="F:peptidase activity"/>
    <property type="evidence" value="ECO:0007669"/>
    <property type="project" value="UniProtKB-KW"/>
</dbReference>
<keyword evidence="3" id="KW-0548">Nucleotidyltransferase</keyword>
<dbReference type="PANTHER" id="PTHR24559">
    <property type="entry name" value="TRANSPOSON TY3-I GAG-POL POLYPROTEIN"/>
    <property type="match status" value="1"/>
</dbReference>
<evidence type="ECO:0000259" key="8">
    <source>
        <dbReference type="PROSITE" id="PS50878"/>
    </source>
</evidence>
<dbReference type="InterPro" id="IPR053134">
    <property type="entry name" value="RNA-dir_DNA_polymerase"/>
</dbReference>
<dbReference type="GO" id="GO:0003964">
    <property type="term" value="F:RNA-directed DNA polymerase activity"/>
    <property type="evidence" value="ECO:0007669"/>
    <property type="project" value="UniProtKB-KW"/>
</dbReference>
<keyword evidence="6" id="KW-0378">Hydrolase</keyword>
<name>A0A1X7SFW8_AMPQE</name>
<dbReference type="GO" id="GO:0006508">
    <property type="term" value="P:proteolysis"/>
    <property type="evidence" value="ECO:0007669"/>
    <property type="project" value="UniProtKB-KW"/>
</dbReference>
<protein>
    <recommendedName>
        <fullName evidence="8">Reverse transcriptase domain-containing protein</fullName>
    </recommendedName>
</protein>
<evidence type="ECO:0000256" key="6">
    <source>
        <dbReference type="ARBA" id="ARBA00022801"/>
    </source>
</evidence>
<dbReference type="CDD" id="cd01647">
    <property type="entry name" value="RT_LTR"/>
    <property type="match status" value="1"/>
</dbReference>
<dbReference type="eggNOG" id="KOG0017">
    <property type="taxonomic scope" value="Eukaryota"/>
</dbReference>
<dbReference type="InParanoid" id="A0A1X7SFW8"/>
<dbReference type="Gene3D" id="3.10.10.10">
    <property type="entry name" value="HIV Type 1 Reverse Transcriptase, subunit A, domain 1"/>
    <property type="match status" value="1"/>
</dbReference>
<dbReference type="FunFam" id="3.10.10.10:FF:000007">
    <property type="entry name" value="Retrovirus-related Pol polyprotein from transposon 17.6-like Protein"/>
    <property type="match status" value="1"/>
</dbReference>